<proteinExistence type="predicted"/>
<keyword evidence="2" id="KW-1185">Reference proteome</keyword>
<dbReference type="SUPFAM" id="SSF48208">
    <property type="entry name" value="Six-hairpin glycosidases"/>
    <property type="match status" value="1"/>
</dbReference>
<evidence type="ECO:0008006" key="3">
    <source>
        <dbReference type="Google" id="ProtNLM"/>
    </source>
</evidence>
<comment type="caution">
    <text evidence="1">The sequence shown here is derived from an EMBL/GenBank/DDBJ whole genome shotgun (WGS) entry which is preliminary data.</text>
</comment>
<gene>
    <name evidence="1" type="ORF">GCM10010185_66230</name>
</gene>
<dbReference type="Pfam" id="PF03663">
    <property type="entry name" value="Glyco_hydro_76"/>
    <property type="match status" value="1"/>
</dbReference>
<reference evidence="1" key="2">
    <citation type="submission" date="2020-09" db="EMBL/GenBank/DDBJ databases">
        <authorList>
            <person name="Sun Q."/>
            <person name="Ohkuma M."/>
        </authorList>
    </citation>
    <scope>NUCLEOTIDE SEQUENCE</scope>
    <source>
        <strain evidence="1">JCM 3313</strain>
    </source>
</reference>
<dbReference type="GO" id="GO:0005975">
    <property type="term" value="P:carbohydrate metabolic process"/>
    <property type="evidence" value="ECO:0007669"/>
    <property type="project" value="InterPro"/>
</dbReference>
<name>A0A918EIA8_9PSEU</name>
<dbReference type="InterPro" id="IPR005198">
    <property type="entry name" value="Glyco_hydro_76"/>
</dbReference>
<dbReference type="InterPro" id="IPR008928">
    <property type="entry name" value="6-hairpin_glycosidase_sf"/>
</dbReference>
<dbReference type="PANTHER" id="PTHR47791:SF3">
    <property type="entry name" value="MEIOTICALLY UP-REGULATED GENE 191 PROTEIN"/>
    <property type="match status" value="1"/>
</dbReference>
<dbReference type="AlphaFoldDB" id="A0A918EIA8"/>
<protein>
    <recommendedName>
        <fullName evidence="3">Glycosyl hydrolase</fullName>
    </recommendedName>
</protein>
<dbReference type="InterPro" id="IPR053169">
    <property type="entry name" value="MUG_Protein"/>
</dbReference>
<dbReference type="EMBL" id="BMRG01000023">
    <property type="protein sequence ID" value="GGP82915.1"/>
    <property type="molecule type" value="Genomic_DNA"/>
</dbReference>
<sequence>MPTPLLVALITTAQLLSPTAPTPAATVCFLACDALDPSQAREEEFPVPEKRLNGRLLVLHVSDADGMAWGSIDEGTPGDSVWLDRSWDGGVTWEPLLGRATVPGTRTGTRTLMHNVSDPAGHRRGLIRACGDAGAVACTDWIYPVVCDVLCDHVDASLAAGDVQPVAPTTLHGRTIRLHVDARAMAWGTVETGGPGDEVWLDRSWDEGASWPGGSSLGRTAVISGTSTRTTMFATRDPRGRHYGGAVRACGRAAGSNEGSCTAWARPAPTRADGAAEALMYSYRPHEGWWASSWWNSAATLTALVDYAARTGNRRYDWVVARTFDVNRGVFPAGQRGSDPIEGDFVSRAIDDSAWWGLAWIAAYDHTGERRYLDMAATIGAYVHQYWDTGTCGGGVWWDRERTYKNAVTAGLYVRLAASLHRRLPGDAVWSRRTRTAADWYLASGMINSAGLVNDGLTADCRNNGSTVWTYNQGLGIGGLTEAWRATGDARYLAAARRLADVALVSPVLTRGGVLTESCDVGQRSCDDNQKQFKGIFARYLADLARVTGSAAHRAYAQRQSDSIWTTDRDALNRLGQRWAGGTPNQLDWRTQASALGGVLVR</sequence>
<evidence type="ECO:0000313" key="1">
    <source>
        <dbReference type="EMBL" id="GGP82915.1"/>
    </source>
</evidence>
<reference evidence="1" key="1">
    <citation type="journal article" date="2014" name="Int. J. Syst. Evol. Microbiol.">
        <title>Complete genome sequence of Corynebacterium casei LMG S-19264T (=DSM 44701T), isolated from a smear-ripened cheese.</title>
        <authorList>
            <consortium name="US DOE Joint Genome Institute (JGI-PGF)"/>
            <person name="Walter F."/>
            <person name="Albersmeier A."/>
            <person name="Kalinowski J."/>
            <person name="Ruckert C."/>
        </authorList>
    </citation>
    <scope>NUCLEOTIDE SEQUENCE</scope>
    <source>
        <strain evidence="1">JCM 3313</strain>
    </source>
</reference>
<organism evidence="1 2">
    <name type="scientific">Saccharothrix coeruleofusca</name>
    <dbReference type="NCBI Taxonomy" id="33919"/>
    <lineage>
        <taxon>Bacteria</taxon>
        <taxon>Bacillati</taxon>
        <taxon>Actinomycetota</taxon>
        <taxon>Actinomycetes</taxon>
        <taxon>Pseudonocardiales</taxon>
        <taxon>Pseudonocardiaceae</taxon>
        <taxon>Saccharothrix</taxon>
    </lineage>
</organism>
<dbReference type="Gene3D" id="1.50.10.20">
    <property type="match status" value="1"/>
</dbReference>
<evidence type="ECO:0000313" key="2">
    <source>
        <dbReference type="Proteomes" id="UP000639606"/>
    </source>
</evidence>
<dbReference type="PANTHER" id="PTHR47791">
    <property type="entry name" value="MEIOTICALLY UP-REGULATED GENE 191 PROTEIN"/>
    <property type="match status" value="1"/>
</dbReference>
<accession>A0A918EIA8</accession>
<dbReference type="Proteomes" id="UP000639606">
    <property type="component" value="Unassembled WGS sequence"/>
</dbReference>
<dbReference type="RefSeq" id="WP_189227283.1">
    <property type="nucleotide sequence ID" value="NZ_BMRG01000023.1"/>
</dbReference>